<evidence type="ECO:0000313" key="2">
    <source>
        <dbReference type="EMBL" id="KNZ56013.1"/>
    </source>
</evidence>
<dbReference type="OrthoDB" id="2414509at2759"/>
<dbReference type="Proteomes" id="UP000037035">
    <property type="component" value="Unassembled WGS sequence"/>
</dbReference>
<evidence type="ECO:0000256" key="1">
    <source>
        <dbReference type="SAM" id="MobiDB-lite"/>
    </source>
</evidence>
<comment type="caution">
    <text evidence="2">The sequence shown here is derived from an EMBL/GenBank/DDBJ whole genome shotgun (WGS) entry which is preliminary data.</text>
</comment>
<feature type="region of interest" description="Disordered" evidence="1">
    <location>
        <begin position="1"/>
        <end position="41"/>
    </location>
</feature>
<sequence length="146" mass="16896">MPKKTTPKPTKPNKKKPAIQRKSKKNRVNDSSEDDAADKTTGHLKKCDNLLLWNWEGSCYQPNPLQMKDKFNNYKDMHKKFHTKSILMGFGLTNENQKAGISTVNEKLESMCPHYHVMNELMHKLTTKPQHHPLLSPNKFLSDPKQ</sequence>
<keyword evidence="3" id="KW-1185">Reference proteome</keyword>
<protein>
    <submittedName>
        <fullName evidence="2">Uncharacterized protein</fullName>
    </submittedName>
</protein>
<dbReference type="VEuPathDB" id="FungiDB:VP01_251g5"/>
<dbReference type="STRING" id="27349.A0A0L6V5I7"/>
<organism evidence="2 3">
    <name type="scientific">Puccinia sorghi</name>
    <dbReference type="NCBI Taxonomy" id="27349"/>
    <lineage>
        <taxon>Eukaryota</taxon>
        <taxon>Fungi</taxon>
        <taxon>Dikarya</taxon>
        <taxon>Basidiomycota</taxon>
        <taxon>Pucciniomycotina</taxon>
        <taxon>Pucciniomycetes</taxon>
        <taxon>Pucciniales</taxon>
        <taxon>Pucciniaceae</taxon>
        <taxon>Puccinia</taxon>
    </lineage>
</organism>
<gene>
    <name evidence="2" type="ORF">VP01_251g5</name>
</gene>
<reference evidence="2 3" key="1">
    <citation type="submission" date="2015-08" db="EMBL/GenBank/DDBJ databases">
        <title>Next Generation Sequencing and Analysis of the Genome of Puccinia sorghi L Schw, the Causal Agent of Maize Common Rust.</title>
        <authorList>
            <person name="Rochi L."/>
            <person name="Burguener G."/>
            <person name="Darino M."/>
            <person name="Turjanski A."/>
            <person name="Kreff E."/>
            <person name="Dieguez M.J."/>
            <person name="Sacco F."/>
        </authorList>
    </citation>
    <scope>NUCLEOTIDE SEQUENCE [LARGE SCALE GENOMIC DNA]</scope>
    <source>
        <strain evidence="2 3">RO10H11247</strain>
    </source>
</reference>
<accession>A0A0L6V5I7</accession>
<dbReference type="EMBL" id="LAVV01007414">
    <property type="protein sequence ID" value="KNZ56013.1"/>
    <property type="molecule type" value="Genomic_DNA"/>
</dbReference>
<evidence type="ECO:0000313" key="3">
    <source>
        <dbReference type="Proteomes" id="UP000037035"/>
    </source>
</evidence>
<proteinExistence type="predicted"/>
<name>A0A0L6V5I7_9BASI</name>
<feature type="compositionally biased region" description="Basic residues" evidence="1">
    <location>
        <begin position="1"/>
        <end position="26"/>
    </location>
</feature>
<dbReference type="AlphaFoldDB" id="A0A0L6V5I7"/>